<evidence type="ECO:0000259" key="1">
    <source>
        <dbReference type="PROSITE" id="PS51338"/>
    </source>
</evidence>
<dbReference type="InterPro" id="IPR013606">
    <property type="entry name" value="I-BAR_dom"/>
</dbReference>
<evidence type="ECO:0000313" key="3">
    <source>
        <dbReference type="Proteomes" id="UP000694546"/>
    </source>
</evidence>
<dbReference type="Ensembl" id="ENSGMOT00000062695.1">
    <property type="protein sequence ID" value="ENSGMOP00000050050.1"/>
    <property type="gene ID" value="ENSGMOG00000036931.1"/>
</dbReference>
<dbReference type="Gene3D" id="1.20.1270.60">
    <property type="entry name" value="Arfaptin homology (AH) domain/BAR domain"/>
    <property type="match status" value="1"/>
</dbReference>
<evidence type="ECO:0000313" key="2">
    <source>
        <dbReference type="Ensembl" id="ENSGMOP00000050050.1"/>
    </source>
</evidence>
<dbReference type="GO" id="GO:0051764">
    <property type="term" value="P:actin crosslink formation"/>
    <property type="evidence" value="ECO:0007669"/>
    <property type="project" value="TreeGrafter"/>
</dbReference>
<dbReference type="GO" id="GO:0007009">
    <property type="term" value="P:plasma membrane organization"/>
    <property type="evidence" value="ECO:0007669"/>
    <property type="project" value="InterPro"/>
</dbReference>
<dbReference type="GO" id="GO:0005829">
    <property type="term" value="C:cytosol"/>
    <property type="evidence" value="ECO:0007669"/>
    <property type="project" value="TreeGrafter"/>
</dbReference>
<dbReference type="Proteomes" id="UP000694546">
    <property type="component" value="Chromosome 18"/>
</dbReference>
<dbReference type="Pfam" id="PF08397">
    <property type="entry name" value="IMD"/>
    <property type="match status" value="1"/>
</dbReference>
<organism evidence="2 3">
    <name type="scientific">Gadus morhua</name>
    <name type="common">Atlantic cod</name>
    <dbReference type="NCBI Taxonomy" id="8049"/>
    <lineage>
        <taxon>Eukaryota</taxon>
        <taxon>Metazoa</taxon>
        <taxon>Chordata</taxon>
        <taxon>Craniata</taxon>
        <taxon>Vertebrata</taxon>
        <taxon>Euteleostomi</taxon>
        <taxon>Actinopterygii</taxon>
        <taxon>Neopterygii</taxon>
        <taxon>Teleostei</taxon>
        <taxon>Neoteleostei</taxon>
        <taxon>Acanthomorphata</taxon>
        <taxon>Zeiogadaria</taxon>
        <taxon>Gadariae</taxon>
        <taxon>Gadiformes</taxon>
        <taxon>Gadoidei</taxon>
        <taxon>Gadidae</taxon>
        <taxon>Gadus</taxon>
    </lineage>
</organism>
<name>A0A8C5BRQ6_GADMO</name>
<dbReference type="GO" id="GO:0005654">
    <property type="term" value="C:nucleoplasm"/>
    <property type="evidence" value="ECO:0007669"/>
    <property type="project" value="TreeGrafter"/>
</dbReference>
<sequence>MSERDPFRQGEVLFQMAEVHRQIQIQLEEMLKSFHNELLTELEKKVELDARYLNVSLVIDI</sequence>
<feature type="domain" description="IMD" evidence="1">
    <location>
        <begin position="1"/>
        <end position="61"/>
    </location>
</feature>
<accession>A0A8C5BRQ6</accession>
<dbReference type="SUPFAM" id="SSF103657">
    <property type="entry name" value="BAR/IMD domain-like"/>
    <property type="match status" value="1"/>
</dbReference>
<dbReference type="GO" id="GO:0051017">
    <property type="term" value="P:actin filament bundle assembly"/>
    <property type="evidence" value="ECO:0007669"/>
    <property type="project" value="TreeGrafter"/>
</dbReference>
<protein>
    <recommendedName>
        <fullName evidence="1">IMD domain-containing protein</fullName>
    </recommendedName>
</protein>
<dbReference type="InterPro" id="IPR027681">
    <property type="entry name" value="IRSp53/IRTKS/Pinkbar"/>
</dbReference>
<keyword evidence="3" id="KW-1185">Reference proteome</keyword>
<dbReference type="PROSITE" id="PS51338">
    <property type="entry name" value="IMD"/>
    <property type="match status" value="1"/>
</dbReference>
<dbReference type="AlphaFoldDB" id="A0A8C5BRQ6"/>
<reference evidence="2" key="2">
    <citation type="submission" date="2025-09" db="UniProtKB">
        <authorList>
            <consortium name="Ensembl"/>
        </authorList>
    </citation>
    <scope>IDENTIFICATION</scope>
</reference>
<dbReference type="InterPro" id="IPR027267">
    <property type="entry name" value="AH/BAR_dom_sf"/>
</dbReference>
<dbReference type="PANTHER" id="PTHR14206">
    <property type="entry name" value="BRAIN-SPECIFIC ANGIOGENESIS INHIBITOR 1-ASSOCIATED PROTEIN 2"/>
    <property type="match status" value="1"/>
</dbReference>
<proteinExistence type="predicted"/>
<reference evidence="2" key="1">
    <citation type="submission" date="2025-08" db="UniProtKB">
        <authorList>
            <consortium name="Ensembl"/>
        </authorList>
    </citation>
    <scope>IDENTIFICATION</scope>
</reference>
<dbReference type="GeneTree" id="ENSGT00960000190669"/>
<dbReference type="PANTHER" id="PTHR14206:SF3">
    <property type="entry name" value="BRAIN-SPECIFIC ANGIOGENESIS INHIBITOR 1-ASSOCIATED PROTEIN 2"/>
    <property type="match status" value="1"/>
</dbReference>
<dbReference type="GO" id="GO:0030838">
    <property type="term" value="P:positive regulation of actin filament polymerization"/>
    <property type="evidence" value="ECO:0007669"/>
    <property type="project" value="TreeGrafter"/>
</dbReference>